<feature type="domain" description="PAS" evidence="1">
    <location>
        <begin position="268"/>
        <end position="314"/>
    </location>
</feature>
<evidence type="ECO:0000313" key="5">
    <source>
        <dbReference type="EMBL" id="QDO85669.1"/>
    </source>
</evidence>
<evidence type="ECO:0000259" key="1">
    <source>
        <dbReference type="PROSITE" id="PS50112"/>
    </source>
</evidence>
<feature type="domain" description="PAC" evidence="2">
    <location>
        <begin position="341"/>
        <end position="393"/>
    </location>
</feature>
<feature type="domain" description="PAC" evidence="2">
    <location>
        <begin position="219"/>
        <end position="271"/>
    </location>
</feature>
<dbReference type="CDD" id="cd01949">
    <property type="entry name" value="GGDEF"/>
    <property type="match status" value="1"/>
</dbReference>
<dbReference type="NCBIfam" id="TIGR00254">
    <property type="entry name" value="GGDEF"/>
    <property type="match status" value="1"/>
</dbReference>
<dbReference type="InterPro" id="IPR000014">
    <property type="entry name" value="PAS"/>
</dbReference>
<dbReference type="PANTHER" id="PTHR44757:SF2">
    <property type="entry name" value="BIOFILM ARCHITECTURE MAINTENANCE PROTEIN MBAA"/>
    <property type="match status" value="1"/>
</dbReference>
<dbReference type="PROSITE" id="PS50887">
    <property type="entry name" value="GGDEF"/>
    <property type="match status" value="1"/>
</dbReference>
<feature type="domain" description="EAL" evidence="3">
    <location>
        <begin position="568"/>
        <end position="822"/>
    </location>
</feature>
<dbReference type="Gene3D" id="3.30.450.20">
    <property type="entry name" value="PAS domain"/>
    <property type="match status" value="2"/>
</dbReference>
<proteinExistence type="predicted"/>
<feature type="domain" description="GGDEF" evidence="4">
    <location>
        <begin position="425"/>
        <end position="559"/>
    </location>
</feature>
<dbReference type="InterPro" id="IPR052155">
    <property type="entry name" value="Biofilm_reg_signaling"/>
</dbReference>
<dbReference type="Proteomes" id="UP000315947">
    <property type="component" value="Chromosome"/>
</dbReference>
<dbReference type="InterPro" id="IPR001633">
    <property type="entry name" value="EAL_dom"/>
</dbReference>
<evidence type="ECO:0000259" key="2">
    <source>
        <dbReference type="PROSITE" id="PS50113"/>
    </source>
</evidence>
<dbReference type="InterPro" id="IPR000700">
    <property type="entry name" value="PAS-assoc_C"/>
</dbReference>
<organism evidence="5 6">
    <name type="scientific">Shewanella psychropiezotolerans</name>
    <dbReference type="NCBI Taxonomy" id="2593655"/>
    <lineage>
        <taxon>Bacteria</taxon>
        <taxon>Pseudomonadati</taxon>
        <taxon>Pseudomonadota</taxon>
        <taxon>Gammaproteobacteria</taxon>
        <taxon>Alteromonadales</taxon>
        <taxon>Shewanellaceae</taxon>
        <taxon>Shewanella</taxon>
    </lineage>
</organism>
<dbReference type="EMBL" id="CP041614">
    <property type="protein sequence ID" value="QDO85669.1"/>
    <property type="molecule type" value="Genomic_DNA"/>
</dbReference>
<evidence type="ECO:0000313" key="6">
    <source>
        <dbReference type="Proteomes" id="UP000315947"/>
    </source>
</evidence>
<dbReference type="PROSITE" id="PS50112">
    <property type="entry name" value="PAS"/>
    <property type="match status" value="2"/>
</dbReference>
<feature type="domain" description="PAS" evidence="1">
    <location>
        <begin position="145"/>
        <end position="191"/>
    </location>
</feature>
<dbReference type="InterPro" id="IPR035919">
    <property type="entry name" value="EAL_sf"/>
</dbReference>
<dbReference type="SMART" id="SM00086">
    <property type="entry name" value="PAC"/>
    <property type="match status" value="2"/>
</dbReference>
<evidence type="ECO:0000259" key="3">
    <source>
        <dbReference type="PROSITE" id="PS50883"/>
    </source>
</evidence>
<dbReference type="Gene3D" id="3.20.20.450">
    <property type="entry name" value="EAL domain"/>
    <property type="match status" value="1"/>
</dbReference>
<gene>
    <name evidence="5" type="ORF">FM037_23400</name>
</gene>
<dbReference type="CDD" id="cd00130">
    <property type="entry name" value="PAS"/>
    <property type="match status" value="2"/>
</dbReference>
<dbReference type="SMART" id="SM00091">
    <property type="entry name" value="PAS"/>
    <property type="match status" value="2"/>
</dbReference>
<dbReference type="SMART" id="SM00267">
    <property type="entry name" value="GGDEF"/>
    <property type="match status" value="1"/>
</dbReference>
<dbReference type="Pfam" id="PF00990">
    <property type="entry name" value="GGDEF"/>
    <property type="match status" value="1"/>
</dbReference>
<dbReference type="InterPro" id="IPR035965">
    <property type="entry name" value="PAS-like_dom_sf"/>
</dbReference>
<evidence type="ECO:0000259" key="4">
    <source>
        <dbReference type="PROSITE" id="PS50887"/>
    </source>
</evidence>
<dbReference type="InterPro" id="IPR029787">
    <property type="entry name" value="Nucleotide_cyclase"/>
</dbReference>
<dbReference type="SUPFAM" id="SSF55073">
    <property type="entry name" value="Nucleotide cyclase"/>
    <property type="match status" value="1"/>
</dbReference>
<dbReference type="SMART" id="SM00052">
    <property type="entry name" value="EAL"/>
    <property type="match status" value="1"/>
</dbReference>
<keyword evidence="6" id="KW-1185">Reference proteome</keyword>
<reference evidence="5 6" key="1">
    <citation type="submission" date="2019-07" db="EMBL/GenBank/DDBJ databases">
        <title>Shewanella sp. YLB-06 whole genomic sequence.</title>
        <authorList>
            <person name="Yu L."/>
        </authorList>
    </citation>
    <scope>NUCLEOTIDE SEQUENCE [LARGE SCALE GENOMIC DNA]</scope>
    <source>
        <strain evidence="5 6">YLB-06</strain>
    </source>
</reference>
<dbReference type="NCBIfam" id="TIGR00229">
    <property type="entry name" value="sensory_box"/>
    <property type="match status" value="2"/>
</dbReference>
<accession>A0ABX5X2U5</accession>
<dbReference type="Pfam" id="PF13426">
    <property type="entry name" value="PAS_9"/>
    <property type="match status" value="1"/>
</dbReference>
<dbReference type="InterPro" id="IPR000160">
    <property type="entry name" value="GGDEF_dom"/>
</dbReference>
<sequence length="824" mass="92755">MIDIPISLKYWQNWQNSVDLLSSYAQCDVVLRVINASEQYCPQLSSASLGNHQVLDENCISDLANYSHIIKWPSRALFGCLSLCIESEKTEMNPLKNSENRDVELVKFESLITLCIKNIELELSEIYREHQQKNKLERGPITSLENVNLQLFIDSLKEHIWIKDTSGRYMVCNQSVERAWGKTREEIISKTDEELFIADLASEFIQADFDAVDKGIQIVTGECKGQDEDVDKYWLETSKVPLVAEGGELLGVIGVSRNISQHKAVQEELELTGRVFENSVEGVMITDRKGEIIETYGAFSEITGYSKEEVVGKNPRMFSSGRHDNAFFAELWSGLIHKGKWHGEIWNRRKNGAVFPQMLTVSSVFGEDGEVRYFVAVFADITLQKRSEAELAHQAYHDPLTKLPNRMALISLIEQDIRHAEVQQGQLATVFIDVDLFKHINDSFGHLAGDKILVELAGRLTRQKGSEDTLARIGGDEFVVLLPQVEGNEELTLALSKLRKAFEQPFFIDDKEPIRLTASMGVSVYPHDGKDSYTLLRNADSAKHRAKQDGRNSYAFYTESLTKESIEHLKLQSALHDALDKQNFHLVYQPKLDFVTMQTTGFEALLRWCDPVLGNVSPDKFIPIAEKIGLINEIGSWVLKEACQQGVKWISQGKTFGRIAVNVAGQQLQRTSFVDEVKLVLEETGLPASALELEVTESFMMSDPEVVIRDLQRLGEMGIELSIDDFGTGYSSLSYLKKLPIHKLKLDQSFVKDLPLDLNNSAIAKAVIALGQALNLKVIAEGVENEAQAAFLRDNGCHEAQGYLYSKPMLPEALNDFLIDRVHY</sequence>
<dbReference type="PROSITE" id="PS50883">
    <property type="entry name" value="EAL"/>
    <property type="match status" value="1"/>
</dbReference>
<dbReference type="Pfam" id="PF00563">
    <property type="entry name" value="EAL"/>
    <property type="match status" value="1"/>
</dbReference>
<dbReference type="Gene3D" id="3.30.70.270">
    <property type="match status" value="1"/>
</dbReference>
<dbReference type="CDD" id="cd01948">
    <property type="entry name" value="EAL"/>
    <property type="match status" value="1"/>
</dbReference>
<dbReference type="InterPro" id="IPR043128">
    <property type="entry name" value="Rev_trsase/Diguanyl_cyclase"/>
</dbReference>
<dbReference type="SUPFAM" id="SSF55785">
    <property type="entry name" value="PYP-like sensor domain (PAS domain)"/>
    <property type="match status" value="2"/>
</dbReference>
<dbReference type="SUPFAM" id="SSF141868">
    <property type="entry name" value="EAL domain-like"/>
    <property type="match status" value="1"/>
</dbReference>
<name>A0ABX5X2U5_9GAMM</name>
<protein>
    <submittedName>
        <fullName evidence="5">EAL domain-containing protein</fullName>
    </submittedName>
</protein>
<dbReference type="PROSITE" id="PS50113">
    <property type="entry name" value="PAC"/>
    <property type="match status" value="2"/>
</dbReference>
<dbReference type="InterPro" id="IPR001610">
    <property type="entry name" value="PAC"/>
</dbReference>
<dbReference type="InterPro" id="IPR013656">
    <property type="entry name" value="PAS_4"/>
</dbReference>
<dbReference type="PANTHER" id="PTHR44757">
    <property type="entry name" value="DIGUANYLATE CYCLASE DGCP"/>
    <property type="match status" value="1"/>
</dbReference>
<dbReference type="Pfam" id="PF08448">
    <property type="entry name" value="PAS_4"/>
    <property type="match status" value="1"/>
</dbReference>